<evidence type="ECO:0000313" key="6">
    <source>
        <dbReference type="Proteomes" id="UP000182125"/>
    </source>
</evidence>
<dbReference type="Pfam" id="PF14578">
    <property type="entry name" value="GTP_EFTU_D4"/>
    <property type="match status" value="1"/>
</dbReference>
<reference evidence="4 6" key="3">
    <citation type="submission" date="2016-10" db="EMBL/GenBank/DDBJ databases">
        <authorList>
            <person name="de Groot N.N."/>
        </authorList>
    </citation>
    <scope>NUCLEOTIDE SEQUENCE [LARGE SCALE GENOMIC DNA]</scope>
    <source>
        <strain evidence="4 6">OGL-20</strain>
    </source>
</reference>
<dbReference type="EMBL" id="FOIW01000002">
    <property type="protein sequence ID" value="SEW13570.1"/>
    <property type="molecule type" value="Genomic_DNA"/>
</dbReference>
<dbReference type="AlphaFoldDB" id="A0A0Q2MR11"/>
<dbReference type="EMBL" id="CP015105">
    <property type="protein sequence ID" value="ASJ11799.1"/>
    <property type="molecule type" value="Genomic_DNA"/>
</dbReference>
<accession>A0A0Q2MR11</accession>
<dbReference type="InterPro" id="IPR029459">
    <property type="entry name" value="EFTU-type"/>
</dbReference>
<protein>
    <submittedName>
        <fullName evidence="4">Elongation factor Tu domain 4</fullName>
    </submittedName>
    <submittedName>
        <fullName evidence="3">Translation factor</fullName>
    </submittedName>
</protein>
<dbReference type="KEGG" id="ttd:A3L14_02350"/>
<sequence>MSILKRLLGRRDYHEVDVVSREPVGKFRVEKILKVLNRQVLVGEVTKGLIYPGYKVKGKSVSPIMKIERNHQRVDFAVAGDRVALMLEHEVPCEEGEELEIYRS</sequence>
<evidence type="ECO:0000313" key="3">
    <source>
        <dbReference type="EMBL" id="KQH82135.1"/>
    </source>
</evidence>
<dbReference type="SUPFAM" id="SSF50447">
    <property type="entry name" value="Translation proteins"/>
    <property type="match status" value="1"/>
</dbReference>
<dbReference type="EMBL" id="LIXN01000011">
    <property type="protein sequence ID" value="KQH82135.1"/>
    <property type="molecule type" value="Genomic_DNA"/>
</dbReference>
<dbReference type="NCBIfam" id="NF041207">
    <property type="entry name" value="tRNA_bind_PBP11"/>
    <property type="match status" value="1"/>
</dbReference>
<dbReference type="OrthoDB" id="100256at2157"/>
<dbReference type="InterPro" id="IPR009000">
    <property type="entry name" value="Transl_B-barrel_sf"/>
</dbReference>
<gene>
    <name evidence="2" type="ORF">A3L14_02350</name>
    <name evidence="3" type="ORF">AMR53_07290</name>
    <name evidence="4" type="ORF">SAMN05216170_1809</name>
</gene>
<dbReference type="Proteomes" id="UP000051862">
    <property type="component" value="Unassembled WGS sequence"/>
</dbReference>
<feature type="domain" description="Elongation factor Tu-type" evidence="1">
    <location>
        <begin position="23"/>
        <end position="99"/>
    </location>
</feature>
<evidence type="ECO:0000259" key="1">
    <source>
        <dbReference type="Pfam" id="PF14578"/>
    </source>
</evidence>
<dbReference type="STRING" id="277988.SAMN05216170_1809"/>
<dbReference type="GO" id="GO:0005525">
    <property type="term" value="F:GTP binding"/>
    <property type="evidence" value="ECO:0007669"/>
    <property type="project" value="UniProtKB-KW"/>
</dbReference>
<evidence type="ECO:0000313" key="5">
    <source>
        <dbReference type="Proteomes" id="UP000051862"/>
    </source>
</evidence>
<evidence type="ECO:0000313" key="4">
    <source>
        <dbReference type="EMBL" id="SEW13570.1"/>
    </source>
</evidence>
<dbReference type="Gene3D" id="2.40.30.10">
    <property type="entry name" value="Translation factors"/>
    <property type="match status" value="1"/>
</dbReference>
<dbReference type="GO" id="GO:0003746">
    <property type="term" value="F:translation elongation factor activity"/>
    <property type="evidence" value="ECO:0007669"/>
    <property type="project" value="UniProtKB-KW"/>
</dbReference>
<name>A0A0Q2MR11_9EURY</name>
<reference evidence="3 5" key="1">
    <citation type="submission" date="2015-08" db="EMBL/GenBank/DDBJ databases">
        <title>Thermococcus thioreducens DSM 14981 genome sequencing.</title>
        <authorList>
            <person name="Hong S.-J."/>
            <person name="Kim M.-C."/>
            <person name="Shin J.-H."/>
        </authorList>
    </citation>
    <scope>NUCLEOTIDE SEQUENCE [LARGE SCALE GENOMIC DNA]</scope>
    <source>
        <strain evidence="3 5">DSM 14981</strain>
    </source>
</reference>
<organism evidence="3 5">
    <name type="scientific">Thermococcus thioreducens</name>
    <dbReference type="NCBI Taxonomy" id="277988"/>
    <lineage>
        <taxon>Archaea</taxon>
        <taxon>Methanobacteriati</taxon>
        <taxon>Methanobacteriota</taxon>
        <taxon>Thermococci</taxon>
        <taxon>Thermococcales</taxon>
        <taxon>Thermococcaceae</taxon>
        <taxon>Thermococcus</taxon>
    </lineage>
</organism>
<keyword evidence="4" id="KW-0251">Elongation factor</keyword>
<dbReference type="PATRIC" id="fig|277988.4.peg.1537"/>
<dbReference type="Proteomes" id="UP000182125">
    <property type="component" value="Unassembled WGS sequence"/>
</dbReference>
<proteinExistence type="predicted"/>
<reference evidence="2 7" key="2">
    <citation type="submission" date="2016-04" db="EMBL/GenBank/DDBJ databases">
        <title>Complete genome sequence of Thermococcus thioreducens type strain OGL-20P.</title>
        <authorList>
            <person name="Oger P.M."/>
        </authorList>
    </citation>
    <scope>NUCLEOTIDE SEQUENCE [LARGE SCALE GENOMIC DNA]</scope>
    <source>
        <strain evidence="2 7">OGL-20P</strain>
    </source>
</reference>
<keyword evidence="7" id="KW-1185">Reference proteome</keyword>
<evidence type="ECO:0000313" key="7">
    <source>
        <dbReference type="Proteomes" id="UP000250136"/>
    </source>
</evidence>
<keyword evidence="4" id="KW-0648">Protein biosynthesis</keyword>
<evidence type="ECO:0000313" key="2">
    <source>
        <dbReference type="EMBL" id="ASJ11799.1"/>
    </source>
</evidence>
<dbReference type="Proteomes" id="UP000250136">
    <property type="component" value="Chromosome"/>
</dbReference>
<dbReference type="CDD" id="cd16265">
    <property type="entry name" value="Translation_Factor_II"/>
    <property type="match status" value="1"/>
</dbReference>